<keyword evidence="4" id="KW-0201">Cytochrome c-type biogenesis</keyword>
<reference evidence="10 11" key="1">
    <citation type="submission" date="2018-06" db="EMBL/GenBank/DDBJ databases">
        <title>Marinomonas sp. YLB-05 draft genome sequence.</title>
        <authorList>
            <person name="Yu L."/>
            <person name="Tang X."/>
        </authorList>
    </citation>
    <scope>NUCLEOTIDE SEQUENCE [LARGE SCALE GENOMIC DNA]</scope>
    <source>
        <strain evidence="10 11">YLB-05</strain>
    </source>
</reference>
<keyword evidence="6 7" id="KW-0472">Membrane</keyword>
<keyword evidence="11" id="KW-1185">Reference proteome</keyword>
<protein>
    <submittedName>
        <fullName evidence="10">Cytochrome C biogenesis protein</fullName>
    </submittedName>
</protein>
<feature type="signal peptide" evidence="8">
    <location>
        <begin position="1"/>
        <end position="18"/>
    </location>
</feature>
<dbReference type="PROSITE" id="PS51352">
    <property type="entry name" value="THIOREDOXIN_2"/>
    <property type="match status" value="1"/>
</dbReference>
<evidence type="ECO:0000256" key="8">
    <source>
        <dbReference type="SAM" id="SignalP"/>
    </source>
</evidence>
<evidence type="ECO:0000256" key="1">
    <source>
        <dbReference type="ARBA" id="ARBA00004651"/>
    </source>
</evidence>
<evidence type="ECO:0000256" key="3">
    <source>
        <dbReference type="ARBA" id="ARBA00022692"/>
    </source>
</evidence>
<dbReference type="InterPro" id="IPR028250">
    <property type="entry name" value="DsbDN"/>
</dbReference>
<dbReference type="PANTHER" id="PTHR32234">
    <property type="entry name" value="THIOL:DISULFIDE INTERCHANGE PROTEIN DSBD"/>
    <property type="match status" value="1"/>
</dbReference>
<evidence type="ECO:0000256" key="4">
    <source>
        <dbReference type="ARBA" id="ARBA00022748"/>
    </source>
</evidence>
<dbReference type="SUPFAM" id="SSF52833">
    <property type="entry name" value="Thioredoxin-like"/>
    <property type="match status" value="1"/>
</dbReference>
<dbReference type="Gene3D" id="2.60.40.1250">
    <property type="entry name" value="Thiol:disulfide interchange protein DsbD, N-terminal domain"/>
    <property type="match status" value="1"/>
</dbReference>
<organism evidence="10 11">
    <name type="scientific">Marinomonas piezotolerans</name>
    <dbReference type="NCBI Taxonomy" id="2213058"/>
    <lineage>
        <taxon>Bacteria</taxon>
        <taxon>Pseudomonadati</taxon>
        <taxon>Pseudomonadota</taxon>
        <taxon>Gammaproteobacteria</taxon>
        <taxon>Oceanospirillales</taxon>
        <taxon>Oceanospirillaceae</taxon>
        <taxon>Marinomonas</taxon>
    </lineage>
</organism>
<dbReference type="InterPro" id="IPR003834">
    <property type="entry name" value="Cyt_c_assmbl_TM_dom"/>
</dbReference>
<dbReference type="GO" id="GO:0005886">
    <property type="term" value="C:plasma membrane"/>
    <property type="evidence" value="ECO:0007669"/>
    <property type="project" value="UniProtKB-SubCell"/>
</dbReference>
<evidence type="ECO:0000313" key="10">
    <source>
        <dbReference type="EMBL" id="RDL44001.1"/>
    </source>
</evidence>
<dbReference type="Pfam" id="PF11412">
    <property type="entry name" value="DsbD_N"/>
    <property type="match status" value="1"/>
</dbReference>
<evidence type="ECO:0000259" key="9">
    <source>
        <dbReference type="PROSITE" id="PS51352"/>
    </source>
</evidence>
<keyword evidence="5 7" id="KW-1133">Transmembrane helix</keyword>
<dbReference type="OrthoDB" id="9811036at2"/>
<dbReference type="InterPro" id="IPR036929">
    <property type="entry name" value="DsbDN_sf"/>
</dbReference>
<dbReference type="GO" id="GO:0017004">
    <property type="term" value="P:cytochrome complex assembly"/>
    <property type="evidence" value="ECO:0007669"/>
    <property type="project" value="UniProtKB-KW"/>
</dbReference>
<accession>A0A370U8A1</accession>
<dbReference type="GO" id="GO:0015035">
    <property type="term" value="F:protein-disulfide reductase activity"/>
    <property type="evidence" value="ECO:0007669"/>
    <property type="project" value="TreeGrafter"/>
</dbReference>
<dbReference type="Gene3D" id="3.40.30.10">
    <property type="entry name" value="Glutaredoxin"/>
    <property type="match status" value="1"/>
</dbReference>
<keyword evidence="2" id="KW-1003">Cell membrane</keyword>
<dbReference type="GO" id="GO:0045454">
    <property type="term" value="P:cell redox homeostasis"/>
    <property type="evidence" value="ECO:0007669"/>
    <property type="project" value="TreeGrafter"/>
</dbReference>
<dbReference type="Proteomes" id="UP000254326">
    <property type="component" value="Unassembled WGS sequence"/>
</dbReference>
<feature type="domain" description="Thioredoxin" evidence="9">
    <location>
        <begin position="462"/>
        <end position="597"/>
    </location>
</feature>
<dbReference type="Pfam" id="PF13899">
    <property type="entry name" value="Thioredoxin_7"/>
    <property type="match status" value="1"/>
</dbReference>
<dbReference type="Pfam" id="PF02683">
    <property type="entry name" value="DsbD_TM"/>
    <property type="match status" value="1"/>
</dbReference>
<dbReference type="EMBL" id="QKRA01000005">
    <property type="protein sequence ID" value="RDL44001.1"/>
    <property type="molecule type" value="Genomic_DNA"/>
</dbReference>
<evidence type="ECO:0000256" key="5">
    <source>
        <dbReference type="ARBA" id="ARBA00022989"/>
    </source>
</evidence>
<dbReference type="NCBIfam" id="NF001419">
    <property type="entry name" value="PRK00293.1"/>
    <property type="match status" value="1"/>
</dbReference>
<feature type="transmembrane region" description="Helical" evidence="7">
    <location>
        <begin position="307"/>
        <end position="338"/>
    </location>
</feature>
<feature type="transmembrane region" description="Helical" evidence="7">
    <location>
        <begin position="344"/>
        <end position="372"/>
    </location>
</feature>
<proteinExistence type="predicted"/>
<dbReference type="SUPFAM" id="SSF74863">
    <property type="entry name" value="Thiol:disulfide interchange protein DsbD, N-terminal domain (DsbD-alpha)"/>
    <property type="match status" value="1"/>
</dbReference>
<feature type="transmembrane region" description="Helical" evidence="7">
    <location>
        <begin position="435"/>
        <end position="455"/>
    </location>
</feature>
<evidence type="ECO:0000256" key="6">
    <source>
        <dbReference type="ARBA" id="ARBA00023136"/>
    </source>
</evidence>
<evidence type="ECO:0000256" key="2">
    <source>
        <dbReference type="ARBA" id="ARBA00022475"/>
    </source>
</evidence>
<comment type="subcellular location">
    <subcellularLocation>
        <location evidence="1">Cell membrane</location>
        <topology evidence="1">Multi-pass membrane protein</topology>
    </subcellularLocation>
</comment>
<feature type="transmembrane region" description="Helical" evidence="7">
    <location>
        <begin position="384"/>
        <end position="401"/>
    </location>
</feature>
<evidence type="ECO:0000313" key="11">
    <source>
        <dbReference type="Proteomes" id="UP000254326"/>
    </source>
</evidence>
<dbReference type="InterPro" id="IPR036249">
    <property type="entry name" value="Thioredoxin-like_sf"/>
</dbReference>
<evidence type="ECO:0000256" key="7">
    <source>
        <dbReference type="SAM" id="Phobius"/>
    </source>
</evidence>
<dbReference type="AlphaFoldDB" id="A0A370U8A1"/>
<feature type="transmembrane region" description="Helical" evidence="7">
    <location>
        <begin position="261"/>
        <end position="286"/>
    </location>
</feature>
<keyword evidence="3 7" id="KW-0812">Transmembrane</keyword>
<feature type="transmembrane region" description="Helical" evidence="7">
    <location>
        <begin position="224"/>
        <end position="249"/>
    </location>
</feature>
<dbReference type="PANTHER" id="PTHR32234:SF0">
    <property type="entry name" value="THIOL:DISULFIDE INTERCHANGE PROTEIN DSBD"/>
    <property type="match status" value="1"/>
</dbReference>
<dbReference type="InterPro" id="IPR013766">
    <property type="entry name" value="Thioredoxin_domain"/>
</dbReference>
<feature type="transmembrane region" description="Helical" evidence="7">
    <location>
        <begin position="185"/>
        <end position="212"/>
    </location>
</feature>
<feature type="chain" id="PRO_5016736908" evidence="8">
    <location>
        <begin position="19"/>
        <end position="605"/>
    </location>
</feature>
<name>A0A370U8A1_9GAMM</name>
<keyword evidence="8" id="KW-0732">Signal</keyword>
<gene>
    <name evidence="10" type="ORF">DN730_12195</name>
</gene>
<comment type="caution">
    <text evidence="10">The sequence shown here is derived from an EMBL/GenBank/DDBJ whole genome shotgun (WGS) entry which is preliminary data.</text>
</comment>
<feature type="transmembrane region" description="Helical" evidence="7">
    <location>
        <begin position="407"/>
        <end position="423"/>
    </location>
</feature>
<sequence length="605" mass="66149">MRHIFALFTLTFSSLALALGLSSPFNSEPEFLPADQAFSVSVYRDSNNQVVAHWDITDGYYLYKHQLKIKQNSGPTVSFVEIPAGEVKDDPYFGAVEVYHDELTVPLSAEGDTASRRQIDFMIGYQGCAERGLCYPPQWIPMSTEFPATESANSLKPNNQNPTVSQSKASDVADLITNAGFLQTIAVMFGLGLLLSFTPCVLPMIPIVSAIIVGSKVRGWKGFYYSLIYVFAMALTYSVIGALAGWFGTQLNLQVSLQNPVILMLSAALFSVLALAMFGVFELRLPSALQAKLDALSNKTQSNRSRFIAIFIAGALATLIVSPCVSAPLAGVILYISANSDPVYGAWALFFMGLGMGTPLLLVGILGSTILPSRGEWLEDVKKAMGFGLVAMAIWLATRWLPVETHLLLWGLLALAISAYFLHRTVTATSHPLRWFIGLLTFMIAILQITGAALGNTNPLSPLHSLVASNVRTSSTTNDVPYYAKIQSLDALETIKKQTTMPIVVDLYADWCISCKIIEEEIFKSPEILPLLKQVAFVQVDVTDNSEQSRSFLSAFGLFGPPSMLFFDNKQQHIETFKLVGEPSKSEVLERISALLPSDSAKQVY</sequence>